<dbReference type="AlphaFoldDB" id="D3FF52"/>
<keyword evidence="2" id="KW-0732">Signal</keyword>
<dbReference type="InterPro" id="IPR029058">
    <property type="entry name" value="AB_hydrolase_fold"/>
</dbReference>
<dbReference type="EMBL" id="CP001854">
    <property type="protein sequence ID" value="ADB51769.1"/>
    <property type="molecule type" value="Genomic_DNA"/>
</dbReference>
<feature type="signal peptide" evidence="2">
    <location>
        <begin position="1"/>
        <end position="30"/>
    </location>
</feature>
<name>D3FF52_CONWI</name>
<dbReference type="KEGG" id="cwo:Cwoe_3351"/>
<evidence type="ECO:0000313" key="6">
    <source>
        <dbReference type="Proteomes" id="UP000008229"/>
    </source>
</evidence>
<reference evidence="6" key="2">
    <citation type="submission" date="2010-01" db="EMBL/GenBank/DDBJ databases">
        <title>The complete genome of Conexibacter woesei DSM 14684.</title>
        <authorList>
            <consortium name="US DOE Joint Genome Institute (JGI-PGF)"/>
            <person name="Lucas S."/>
            <person name="Copeland A."/>
            <person name="Lapidus A."/>
            <person name="Glavina del Rio T."/>
            <person name="Dalin E."/>
            <person name="Tice H."/>
            <person name="Bruce D."/>
            <person name="Goodwin L."/>
            <person name="Pitluck S."/>
            <person name="Kyrpides N."/>
            <person name="Mavromatis K."/>
            <person name="Ivanova N."/>
            <person name="Mikhailova N."/>
            <person name="Chertkov O."/>
            <person name="Brettin T."/>
            <person name="Detter J.C."/>
            <person name="Han C."/>
            <person name="Larimer F."/>
            <person name="Land M."/>
            <person name="Hauser L."/>
            <person name="Markowitz V."/>
            <person name="Cheng J.-F."/>
            <person name="Hugenholtz P."/>
            <person name="Woyke T."/>
            <person name="Wu D."/>
            <person name="Pukall R."/>
            <person name="Steenblock K."/>
            <person name="Schneider S."/>
            <person name="Klenk H.-P."/>
            <person name="Eisen J.A."/>
        </authorList>
    </citation>
    <scope>NUCLEOTIDE SEQUENCE [LARGE SCALE GENOMIC DNA]</scope>
    <source>
        <strain evidence="6">DSM 14684 / CIP 108061 / JCM 11494 / NBRC 100937 / ID131577</strain>
    </source>
</reference>
<dbReference type="InterPro" id="IPR013595">
    <property type="entry name" value="Pept_S33_TAP-like_C"/>
</dbReference>
<dbReference type="Proteomes" id="UP000008229">
    <property type="component" value="Chromosome"/>
</dbReference>
<reference evidence="5 6" key="1">
    <citation type="journal article" date="2010" name="Stand. Genomic Sci.">
        <title>Complete genome sequence of Conexibacter woesei type strain (ID131577).</title>
        <authorList>
            <person name="Pukall R."/>
            <person name="Lapidus A."/>
            <person name="Glavina Del Rio T."/>
            <person name="Copeland A."/>
            <person name="Tice H."/>
            <person name="Cheng J.-F."/>
            <person name="Lucas S."/>
            <person name="Chen F."/>
            <person name="Nolan M."/>
            <person name="Bruce D."/>
            <person name="Goodwin L."/>
            <person name="Pitluck S."/>
            <person name="Mavromatis K."/>
            <person name="Ivanova N."/>
            <person name="Ovchinnikova G."/>
            <person name="Pati A."/>
            <person name="Chen A."/>
            <person name="Palaniappan K."/>
            <person name="Land M."/>
            <person name="Hauser L."/>
            <person name="Chang Y.-J."/>
            <person name="Jeffries C.D."/>
            <person name="Chain P."/>
            <person name="Meincke L."/>
            <person name="Sims D."/>
            <person name="Brettin T."/>
            <person name="Detter J.C."/>
            <person name="Rohde M."/>
            <person name="Goeker M."/>
            <person name="Bristow J."/>
            <person name="Eisen J.A."/>
            <person name="Markowitz V."/>
            <person name="Kyrpides N.C."/>
            <person name="Klenk H.-P."/>
            <person name="Hugenholtz P."/>
        </authorList>
    </citation>
    <scope>NUCLEOTIDE SEQUENCE [LARGE SCALE GENOMIC DNA]</scope>
    <source>
        <strain evidence="6">DSM 14684 / CIP 108061 / JCM 11494 / NBRC 100937 / ID131577</strain>
    </source>
</reference>
<dbReference type="Gene3D" id="3.40.50.1820">
    <property type="entry name" value="alpha/beta hydrolase"/>
    <property type="match status" value="1"/>
</dbReference>
<gene>
    <name evidence="5" type="ordered locus">Cwoe_3351</name>
</gene>
<feature type="domain" description="Peptidase S33 tripeptidyl aminopeptidase-like C-terminal" evidence="4">
    <location>
        <begin position="389"/>
        <end position="473"/>
    </location>
</feature>
<keyword evidence="5" id="KW-0378">Hydrolase</keyword>
<dbReference type="GO" id="GO:0016020">
    <property type="term" value="C:membrane"/>
    <property type="evidence" value="ECO:0007669"/>
    <property type="project" value="TreeGrafter"/>
</dbReference>
<keyword evidence="6" id="KW-1185">Reference proteome</keyword>
<feature type="domain" description="AB hydrolase-1" evidence="3">
    <location>
        <begin position="79"/>
        <end position="217"/>
    </location>
</feature>
<evidence type="ECO:0000256" key="1">
    <source>
        <dbReference type="SAM" id="MobiDB-lite"/>
    </source>
</evidence>
<feature type="chain" id="PRO_5003044208" evidence="2">
    <location>
        <begin position="31"/>
        <end position="489"/>
    </location>
</feature>
<sequence precursor="true">MHFPRHLTAALAAGAVLAATAAAAPAGAGAATPPACPAGARCGTVTVPLDRATPSLGTTTVGYALIPRRDQSRPAAGTIVPNPGGPGAATEPAKAMEKLFRPLRDDHDLLLIDPRGVGRSGRLTCTLPGNLADLGPLATQNAVGVCGRSLGQRAGAYGSATIADDFDDVRAALGIERLDLVGESYGSFLFAVYARRHPERVSSLVLAGAYPIAFDTFGRDRAAALRRALRVVCARSRGACSGRRVLADLGTIARALKARPVTIRVEGHRLRIDEEALALTAYTAALGPELYSSLPKVLRLATQGRAEPLLQLIVSVKQLYRGLYAEDGQVNLALNSATSCRDYPVAYDRSAPVAERRAQYRAALKRAGRAAFAPFTPEAWIGAFGDGGDSCIAWPDVKLGDDATAGAVRPAVPTLAIDGELDTNTPSSAARAAAKQFAGGQFVEVPNVAHTPTSDPTGCAQSIISRFIRTHAVGDTRCLKRIPPLPVAR</sequence>
<evidence type="ECO:0000313" key="5">
    <source>
        <dbReference type="EMBL" id="ADB51769.1"/>
    </source>
</evidence>
<evidence type="ECO:0000259" key="3">
    <source>
        <dbReference type="Pfam" id="PF00561"/>
    </source>
</evidence>
<dbReference type="HOGENOM" id="CLU_040638_0_0_11"/>
<evidence type="ECO:0000259" key="4">
    <source>
        <dbReference type="Pfam" id="PF08386"/>
    </source>
</evidence>
<dbReference type="Pfam" id="PF08386">
    <property type="entry name" value="Abhydrolase_4"/>
    <property type="match status" value="1"/>
</dbReference>
<dbReference type="GO" id="GO:0016787">
    <property type="term" value="F:hydrolase activity"/>
    <property type="evidence" value="ECO:0007669"/>
    <property type="project" value="UniProtKB-KW"/>
</dbReference>
<dbReference type="PANTHER" id="PTHR43798">
    <property type="entry name" value="MONOACYLGLYCEROL LIPASE"/>
    <property type="match status" value="1"/>
</dbReference>
<dbReference type="InterPro" id="IPR050266">
    <property type="entry name" value="AB_hydrolase_sf"/>
</dbReference>
<dbReference type="SUPFAM" id="SSF53474">
    <property type="entry name" value="alpha/beta-Hydrolases"/>
    <property type="match status" value="1"/>
</dbReference>
<organism evidence="5 6">
    <name type="scientific">Conexibacter woesei (strain DSM 14684 / CCUG 47730 / CIP 108061 / JCM 11494 / NBRC 100937 / ID131577)</name>
    <dbReference type="NCBI Taxonomy" id="469383"/>
    <lineage>
        <taxon>Bacteria</taxon>
        <taxon>Bacillati</taxon>
        <taxon>Actinomycetota</taxon>
        <taxon>Thermoleophilia</taxon>
        <taxon>Solirubrobacterales</taxon>
        <taxon>Conexibacteraceae</taxon>
        <taxon>Conexibacter</taxon>
    </lineage>
</organism>
<accession>D3FF52</accession>
<dbReference type="eggNOG" id="COG0596">
    <property type="taxonomic scope" value="Bacteria"/>
</dbReference>
<evidence type="ECO:0000256" key="2">
    <source>
        <dbReference type="SAM" id="SignalP"/>
    </source>
</evidence>
<dbReference type="PANTHER" id="PTHR43798:SF27">
    <property type="entry name" value="HYDROLASE ALPHA_BETA HYDROLASE FOLD FAMILY"/>
    <property type="match status" value="1"/>
</dbReference>
<dbReference type="RefSeq" id="WP_012934820.1">
    <property type="nucleotide sequence ID" value="NC_013739.1"/>
</dbReference>
<dbReference type="InterPro" id="IPR000073">
    <property type="entry name" value="AB_hydrolase_1"/>
</dbReference>
<dbReference type="STRING" id="469383.Cwoe_3351"/>
<feature type="region of interest" description="Disordered" evidence="1">
    <location>
        <begin position="72"/>
        <end position="91"/>
    </location>
</feature>
<proteinExistence type="predicted"/>
<dbReference type="OrthoDB" id="9796770at2"/>
<dbReference type="Pfam" id="PF00561">
    <property type="entry name" value="Abhydrolase_1"/>
    <property type="match status" value="1"/>
</dbReference>
<protein>
    <submittedName>
        <fullName evidence="5">Alpha/beta hydrolase fold protein</fullName>
    </submittedName>
</protein>